<evidence type="ECO:0000313" key="3">
    <source>
        <dbReference type="Proteomes" id="UP001199795"/>
    </source>
</evidence>
<dbReference type="RefSeq" id="WP_237239120.1">
    <property type="nucleotide sequence ID" value="NZ_JAKKDU010000005.1"/>
</dbReference>
<dbReference type="EMBL" id="JAKKDU010000005">
    <property type="protein sequence ID" value="MCF7567770.1"/>
    <property type="molecule type" value="Genomic_DNA"/>
</dbReference>
<dbReference type="Pfam" id="PF22243">
    <property type="entry name" value="DUF5018-rel"/>
    <property type="match status" value="1"/>
</dbReference>
<keyword evidence="3" id="KW-1185">Reference proteome</keyword>
<dbReference type="Gene3D" id="2.60.40.4120">
    <property type="match status" value="1"/>
</dbReference>
<dbReference type="AlphaFoldDB" id="A0AAE3ELT9"/>
<proteinExistence type="predicted"/>
<comment type="caution">
    <text evidence="2">The sequence shown here is derived from an EMBL/GenBank/DDBJ whole genome shotgun (WGS) entry which is preliminary data.</text>
</comment>
<gene>
    <name evidence="2" type="ORF">L3X37_05245</name>
</gene>
<evidence type="ECO:0000259" key="1">
    <source>
        <dbReference type="Pfam" id="PF22243"/>
    </source>
</evidence>
<sequence length="146" mass="16126">MKKTIYIIIGLVTILTSCDPRVELDRGQFGDHAFIDRVRVFNHLVESHELQEFFETGELTDGIRRNLVDVSTVIDSTAATAVTTLLAGTDLSNVAIFFVHRAEKIEPIGNAPKAGLLNDFSSGPYQYKLISADGTVRDWTLSFIAP</sequence>
<dbReference type="Proteomes" id="UP001199795">
    <property type="component" value="Unassembled WGS sequence"/>
</dbReference>
<evidence type="ECO:0000313" key="2">
    <source>
        <dbReference type="EMBL" id="MCF7567770.1"/>
    </source>
</evidence>
<reference evidence="2" key="1">
    <citation type="submission" date="2022-01" db="EMBL/GenBank/DDBJ databases">
        <title>Draft genome sequence of Sabulilitoribacter arenilitoris KCTC 52401.</title>
        <authorList>
            <person name="Oh J.-S."/>
        </authorList>
    </citation>
    <scope>NUCLEOTIDE SEQUENCE</scope>
    <source>
        <strain evidence="2">HMF6543</strain>
    </source>
</reference>
<accession>A0AAE3ELT9</accession>
<dbReference type="PROSITE" id="PS51257">
    <property type="entry name" value="PROKAR_LIPOPROTEIN"/>
    <property type="match status" value="1"/>
</dbReference>
<protein>
    <recommendedName>
        <fullName evidence="1">DUF5018 domain-containing protein</fullName>
    </recommendedName>
</protein>
<feature type="domain" description="DUF5018" evidence="1">
    <location>
        <begin position="94"/>
        <end position="141"/>
    </location>
</feature>
<organism evidence="2 3">
    <name type="scientific">Wocania arenilitoris</name>
    <dbReference type="NCBI Taxonomy" id="2044858"/>
    <lineage>
        <taxon>Bacteria</taxon>
        <taxon>Pseudomonadati</taxon>
        <taxon>Bacteroidota</taxon>
        <taxon>Flavobacteriia</taxon>
        <taxon>Flavobacteriales</taxon>
        <taxon>Flavobacteriaceae</taxon>
        <taxon>Wocania</taxon>
    </lineage>
</organism>
<dbReference type="InterPro" id="IPR054460">
    <property type="entry name" value="DUF5018-rel"/>
</dbReference>
<name>A0AAE3ELT9_9FLAO</name>